<dbReference type="AlphaFoldDB" id="U7DA01"/>
<dbReference type="EMBL" id="ASJR01000008">
    <property type="protein sequence ID" value="ERP31922.1"/>
    <property type="molecule type" value="Genomic_DNA"/>
</dbReference>
<accession>U7DA01</accession>
<dbReference type="Proteomes" id="UP000017148">
    <property type="component" value="Unassembled WGS sequence"/>
</dbReference>
<evidence type="ECO:0000313" key="1">
    <source>
        <dbReference type="EMBL" id="ERP31922.1"/>
    </source>
</evidence>
<name>U7DA01_9BACT</name>
<evidence type="ECO:0000313" key="2">
    <source>
        <dbReference type="Proteomes" id="UP000017148"/>
    </source>
</evidence>
<keyword evidence="2" id="KW-1185">Reference proteome</keyword>
<comment type="caution">
    <text evidence="1">The sequence shown here is derived from an EMBL/GenBank/DDBJ whole genome shotgun (WGS) entry which is preliminary data.</text>
</comment>
<gene>
    <name evidence="1" type="ORF">CALK_1140</name>
</gene>
<sequence>MRFMQMLLIKKGGVLLPPGD</sequence>
<proteinExistence type="predicted"/>
<reference evidence="1 2" key="1">
    <citation type="journal article" date="2013" name="Environ. Microbiol.">
        <title>Genome analysis of Chitinivibrio alkaliphilus gen. nov., sp. nov., a novel extremely haloalkaliphilic anaerobic chitinolytic bacterium from the candidate phylum Termite Group 3.</title>
        <authorList>
            <person name="Sorokin D.Y."/>
            <person name="Gumerov V.M."/>
            <person name="Rakitin A.L."/>
            <person name="Beletsky A.V."/>
            <person name="Damste J.S."/>
            <person name="Muyzer G."/>
            <person name="Mardanov A.V."/>
            <person name="Ravin N.V."/>
        </authorList>
    </citation>
    <scope>NUCLEOTIDE SEQUENCE [LARGE SCALE GENOMIC DNA]</scope>
    <source>
        <strain evidence="1 2">ACht1</strain>
    </source>
</reference>
<organism evidence="1 2">
    <name type="scientific">Chitinivibrio alkaliphilus ACht1</name>
    <dbReference type="NCBI Taxonomy" id="1313304"/>
    <lineage>
        <taxon>Bacteria</taxon>
        <taxon>Pseudomonadati</taxon>
        <taxon>Fibrobacterota</taxon>
        <taxon>Chitinivibrionia</taxon>
        <taxon>Chitinivibrionales</taxon>
        <taxon>Chitinivibrionaceae</taxon>
        <taxon>Chitinivibrio</taxon>
    </lineage>
</organism>
<protein>
    <submittedName>
        <fullName evidence="1">Uncharacterized protein</fullName>
    </submittedName>
</protein>